<dbReference type="RefSeq" id="WP_322608678.1">
    <property type="nucleotide sequence ID" value="NZ_JARVCO010000010.1"/>
</dbReference>
<dbReference type="InterPro" id="IPR045569">
    <property type="entry name" value="Metalloprtase-TldD/E_C"/>
</dbReference>
<evidence type="ECO:0000313" key="3">
    <source>
        <dbReference type="Proteomes" id="UP001290861"/>
    </source>
</evidence>
<sequence>MNQTFINNVTAALNAAVEAGTLTGWSLNATESRSLQRLYSSPDAATLHSHQSRRVEGEDYKLSVYTPSETEGLVGTAMIDLVSYLPVAKQIDEAVKLAACSQNRTWDLAKPPAEEPQAVETCDPDIRDHPEKVASKIEEQFTAAFAETDGCALNSAELFVNYSISAQTNSEGLAYETELSELYLEAAMEKAGQENDKEVHEHTTSVTVNDLDVETFIRECALQVATLGDSAEPETQDGAIILIEKDALSQMLEALLGQLNVLNEYLKLPFLNLGDTFGGGNGDPLHLSLDPTIPCMVLSSAYAIDGLPARGGTLIENNTVKNRIIGNRFGQYLDLEPNGLSGNLVVKPGTLDASTLQGVECTQIIKFSSLLIDAQKLTWSSEIKLGKHIAADGTVTLVKGGVVSGNLKDNFTDCRLSSTIGTVNVPKSSYAPPLGYKGPDAMLITKGVSIAGK</sequence>
<protein>
    <submittedName>
        <fullName evidence="2">Metallopeptidase TldD-related protein</fullName>
    </submittedName>
</protein>
<gene>
    <name evidence="2" type="ORF">P9H32_09615</name>
</gene>
<dbReference type="InterPro" id="IPR035068">
    <property type="entry name" value="TldD/PmbA_N"/>
</dbReference>
<dbReference type="PANTHER" id="PTHR43421">
    <property type="entry name" value="METALLOPROTEASE PMBA"/>
    <property type="match status" value="1"/>
</dbReference>
<comment type="caution">
    <text evidence="2">The sequence shown here is derived from an EMBL/GenBank/DDBJ whole genome shotgun (WGS) entry which is preliminary data.</text>
</comment>
<dbReference type="Gene3D" id="3.30.2290.10">
    <property type="entry name" value="PmbA/TldD superfamily"/>
    <property type="match status" value="1"/>
</dbReference>
<dbReference type="PANTHER" id="PTHR43421:SF1">
    <property type="entry name" value="METALLOPROTEASE PMBA"/>
    <property type="match status" value="1"/>
</dbReference>
<dbReference type="Proteomes" id="UP001290861">
    <property type="component" value="Unassembled WGS sequence"/>
</dbReference>
<name>A0ABU5MXE3_9BACT</name>
<keyword evidence="3" id="KW-1185">Reference proteome</keyword>
<dbReference type="Pfam" id="PF19289">
    <property type="entry name" value="PmbA_TldD_3rd"/>
    <property type="match status" value="1"/>
</dbReference>
<dbReference type="InterPro" id="IPR047657">
    <property type="entry name" value="PmbA"/>
</dbReference>
<accession>A0ABU5MXE3</accession>
<feature type="domain" description="Metalloprotease TldD/E C-terminal" evidence="1">
    <location>
        <begin position="242"/>
        <end position="432"/>
    </location>
</feature>
<dbReference type="SUPFAM" id="SSF111283">
    <property type="entry name" value="Putative modulator of DNA gyrase, PmbA/TldD"/>
    <property type="match status" value="1"/>
</dbReference>
<evidence type="ECO:0000313" key="2">
    <source>
        <dbReference type="EMBL" id="MDZ8118885.1"/>
    </source>
</evidence>
<dbReference type="EMBL" id="JARVCO010000010">
    <property type="protein sequence ID" value="MDZ8118885.1"/>
    <property type="molecule type" value="Genomic_DNA"/>
</dbReference>
<proteinExistence type="predicted"/>
<reference evidence="2 3" key="1">
    <citation type="journal article" date="2024" name="Appl. Environ. Microbiol.">
        <title>Pontiella agarivorans sp. nov., a novel marine anaerobic bacterium capable of degrading macroalgal polysaccharides and fixing nitrogen.</title>
        <authorList>
            <person name="Liu N."/>
            <person name="Kivenson V."/>
            <person name="Peng X."/>
            <person name="Cui Z."/>
            <person name="Lankiewicz T.S."/>
            <person name="Gosselin K.M."/>
            <person name="English C.J."/>
            <person name="Blair E.M."/>
            <person name="O'Malley M.A."/>
            <person name="Valentine D.L."/>
        </authorList>
    </citation>
    <scope>NUCLEOTIDE SEQUENCE [LARGE SCALE GENOMIC DNA]</scope>
    <source>
        <strain evidence="2 3">NLcol2</strain>
    </source>
</reference>
<evidence type="ECO:0000259" key="1">
    <source>
        <dbReference type="Pfam" id="PF19289"/>
    </source>
</evidence>
<organism evidence="2 3">
    <name type="scientific">Pontiella agarivorans</name>
    <dbReference type="NCBI Taxonomy" id="3038953"/>
    <lineage>
        <taxon>Bacteria</taxon>
        <taxon>Pseudomonadati</taxon>
        <taxon>Kiritimatiellota</taxon>
        <taxon>Kiritimatiellia</taxon>
        <taxon>Kiritimatiellales</taxon>
        <taxon>Pontiellaceae</taxon>
        <taxon>Pontiella</taxon>
    </lineage>
</organism>
<dbReference type="InterPro" id="IPR036059">
    <property type="entry name" value="TldD/PmbA_sf"/>
</dbReference>